<protein>
    <recommendedName>
        <fullName evidence="4">DUF1761 domain-containing protein</fullName>
    </recommendedName>
</protein>
<name>A0A919R902_9ACTN</name>
<organism evidence="2 3">
    <name type="scientific">Sphaerisporangium rufum</name>
    <dbReference type="NCBI Taxonomy" id="1381558"/>
    <lineage>
        <taxon>Bacteria</taxon>
        <taxon>Bacillati</taxon>
        <taxon>Actinomycetota</taxon>
        <taxon>Actinomycetes</taxon>
        <taxon>Streptosporangiales</taxon>
        <taxon>Streptosporangiaceae</taxon>
        <taxon>Sphaerisporangium</taxon>
    </lineage>
</organism>
<dbReference type="RefSeq" id="WP_203989592.1">
    <property type="nucleotide sequence ID" value="NZ_BOOU01000059.1"/>
</dbReference>
<keyword evidence="1" id="KW-0812">Transmembrane</keyword>
<reference evidence="2" key="1">
    <citation type="submission" date="2021-01" db="EMBL/GenBank/DDBJ databases">
        <title>Whole genome shotgun sequence of Sphaerisporangium rufum NBRC 109079.</title>
        <authorList>
            <person name="Komaki H."/>
            <person name="Tamura T."/>
        </authorList>
    </citation>
    <scope>NUCLEOTIDE SEQUENCE</scope>
    <source>
        <strain evidence="2">NBRC 109079</strain>
    </source>
</reference>
<comment type="caution">
    <text evidence="2">The sequence shown here is derived from an EMBL/GenBank/DDBJ whole genome shotgun (WGS) entry which is preliminary data.</text>
</comment>
<gene>
    <name evidence="2" type="ORF">Sru01_45170</name>
</gene>
<keyword evidence="1" id="KW-0472">Membrane</keyword>
<evidence type="ECO:0000256" key="1">
    <source>
        <dbReference type="SAM" id="Phobius"/>
    </source>
</evidence>
<proteinExistence type="predicted"/>
<sequence>MDIAPWALAAAVAAAFLISATWYAVLDRPATGGEASTGAAMPIWKVGAELGRGLVVALVIAWLATRLQITEWRAAVLLGLVLWAGFPLVLITGSVLWDDAPKRRAVLHAGDWLLKLVAVALITALWR</sequence>
<evidence type="ECO:0000313" key="2">
    <source>
        <dbReference type="EMBL" id="GII79535.1"/>
    </source>
</evidence>
<evidence type="ECO:0000313" key="3">
    <source>
        <dbReference type="Proteomes" id="UP000655287"/>
    </source>
</evidence>
<dbReference type="InterPro" id="IPR013879">
    <property type="entry name" value="DUF1761"/>
</dbReference>
<feature type="transmembrane region" description="Helical" evidence="1">
    <location>
        <begin position="74"/>
        <end position="97"/>
    </location>
</feature>
<keyword evidence="3" id="KW-1185">Reference proteome</keyword>
<dbReference type="Proteomes" id="UP000655287">
    <property type="component" value="Unassembled WGS sequence"/>
</dbReference>
<accession>A0A919R902</accession>
<feature type="transmembrane region" description="Helical" evidence="1">
    <location>
        <begin position="109"/>
        <end position="126"/>
    </location>
</feature>
<dbReference type="EMBL" id="BOOU01000059">
    <property type="protein sequence ID" value="GII79535.1"/>
    <property type="molecule type" value="Genomic_DNA"/>
</dbReference>
<dbReference type="Pfam" id="PF08570">
    <property type="entry name" value="DUF1761"/>
    <property type="match status" value="1"/>
</dbReference>
<dbReference type="AlphaFoldDB" id="A0A919R902"/>
<evidence type="ECO:0008006" key="4">
    <source>
        <dbReference type="Google" id="ProtNLM"/>
    </source>
</evidence>
<keyword evidence="1" id="KW-1133">Transmembrane helix</keyword>
<feature type="transmembrane region" description="Helical" evidence="1">
    <location>
        <begin position="50"/>
        <end position="67"/>
    </location>
</feature>